<dbReference type="PROSITE" id="PS51782">
    <property type="entry name" value="LYSM"/>
    <property type="match status" value="1"/>
</dbReference>
<accession>A0A235B3Z5</accession>
<dbReference type="Proteomes" id="UP000215459">
    <property type="component" value="Unassembled WGS sequence"/>
</dbReference>
<dbReference type="GO" id="GO:0019867">
    <property type="term" value="C:outer membrane"/>
    <property type="evidence" value="ECO:0007669"/>
    <property type="project" value="InterPro"/>
</dbReference>
<dbReference type="CDD" id="cd00118">
    <property type="entry name" value="LysM"/>
    <property type="match status" value="1"/>
</dbReference>
<dbReference type="Gene3D" id="2.40.40.10">
    <property type="entry name" value="RlpA-like domain"/>
    <property type="match status" value="1"/>
</dbReference>
<evidence type="ECO:0000256" key="1">
    <source>
        <dbReference type="ARBA" id="ARBA00022729"/>
    </source>
</evidence>
<reference evidence="5 6" key="1">
    <citation type="submission" date="2017-07" db="EMBL/GenBank/DDBJ databases">
        <title>The genome sequence of Paludifilum halophilum highlights mechanisms for microbial adaptation to high salt environemnts.</title>
        <authorList>
            <person name="Belbahri L."/>
        </authorList>
    </citation>
    <scope>NUCLEOTIDE SEQUENCE [LARGE SCALE GENOMIC DNA]</scope>
    <source>
        <strain evidence="5 6">DSM 102817</strain>
    </source>
</reference>
<dbReference type="CDD" id="cd14667">
    <property type="entry name" value="3D_containing_proteins"/>
    <property type="match status" value="1"/>
</dbReference>
<evidence type="ECO:0000313" key="5">
    <source>
        <dbReference type="EMBL" id="OYD06993.1"/>
    </source>
</evidence>
<evidence type="ECO:0000313" key="6">
    <source>
        <dbReference type="Proteomes" id="UP000215459"/>
    </source>
</evidence>
<dbReference type="PANTHER" id="PTHR39160:SF4">
    <property type="entry name" value="RESUSCITATION-PROMOTING FACTOR RPFB"/>
    <property type="match status" value="1"/>
</dbReference>
<keyword evidence="3" id="KW-1133">Transmembrane helix</keyword>
<sequence length="214" mass="23090">MAVKGWMVVSVCIIGAFVIFSLPDHSSEWSENAEAKTGYATVSVEPGDTVYEIAQEYDSDVDTVARLNDLSDPSLIRVGDELRVPMAKGESKEKQKEKKEQKEEEVTAMARGQSLGEFTLTAYTAGPESTGKSPDHPAFGVTSSGAQVAEGVTIAVDPDVIPLGSRVYIEGIGYRVAQDTGSAIQGNRIDVYMKDPQQARQFGVKKGVKVERVD</sequence>
<feature type="transmembrane region" description="Helical" evidence="3">
    <location>
        <begin position="6"/>
        <end position="22"/>
    </location>
</feature>
<dbReference type="PANTHER" id="PTHR39160">
    <property type="entry name" value="CELL WALL-BINDING PROTEIN YOCH"/>
    <property type="match status" value="1"/>
</dbReference>
<dbReference type="SUPFAM" id="SSF50685">
    <property type="entry name" value="Barwin-like endoglucanases"/>
    <property type="match status" value="1"/>
</dbReference>
<gene>
    <name evidence="5" type="ORF">CHM34_13755</name>
</gene>
<keyword evidence="3" id="KW-0812">Transmembrane</keyword>
<dbReference type="RefSeq" id="WP_094265190.1">
    <property type="nucleotide sequence ID" value="NZ_NOWF01000008.1"/>
</dbReference>
<name>A0A235B3Z5_9BACL</name>
<comment type="caution">
    <text evidence="5">The sequence shown here is derived from an EMBL/GenBank/DDBJ whole genome shotgun (WGS) entry which is preliminary data.</text>
</comment>
<dbReference type="OrthoDB" id="9798935at2"/>
<dbReference type="EMBL" id="NOWF01000008">
    <property type="protein sequence ID" value="OYD06993.1"/>
    <property type="molecule type" value="Genomic_DNA"/>
</dbReference>
<keyword evidence="6" id="KW-1185">Reference proteome</keyword>
<protein>
    <submittedName>
        <fullName evidence="5">Peptidoglycan-binding protein</fullName>
    </submittedName>
</protein>
<dbReference type="InterPro" id="IPR010611">
    <property type="entry name" value="3D_dom"/>
</dbReference>
<dbReference type="AlphaFoldDB" id="A0A235B3Z5"/>
<dbReference type="InterPro" id="IPR036779">
    <property type="entry name" value="LysM_dom_sf"/>
</dbReference>
<dbReference type="GO" id="GO:0009254">
    <property type="term" value="P:peptidoglycan turnover"/>
    <property type="evidence" value="ECO:0007669"/>
    <property type="project" value="InterPro"/>
</dbReference>
<evidence type="ECO:0000256" key="2">
    <source>
        <dbReference type="SAM" id="MobiDB-lite"/>
    </source>
</evidence>
<feature type="domain" description="LysM" evidence="4">
    <location>
        <begin position="40"/>
        <end position="84"/>
    </location>
</feature>
<proteinExistence type="predicted"/>
<dbReference type="InterPro" id="IPR018392">
    <property type="entry name" value="LysM"/>
</dbReference>
<evidence type="ECO:0000259" key="4">
    <source>
        <dbReference type="PROSITE" id="PS51782"/>
    </source>
</evidence>
<feature type="compositionally biased region" description="Basic and acidic residues" evidence="2">
    <location>
        <begin position="86"/>
        <end position="105"/>
    </location>
</feature>
<dbReference type="Pfam" id="PF06725">
    <property type="entry name" value="3D"/>
    <property type="match status" value="1"/>
</dbReference>
<dbReference type="SUPFAM" id="SSF54106">
    <property type="entry name" value="LysM domain"/>
    <property type="match status" value="1"/>
</dbReference>
<evidence type="ECO:0000256" key="3">
    <source>
        <dbReference type="SAM" id="Phobius"/>
    </source>
</evidence>
<dbReference type="SMART" id="SM00257">
    <property type="entry name" value="LysM"/>
    <property type="match status" value="1"/>
</dbReference>
<dbReference type="InterPro" id="IPR051933">
    <property type="entry name" value="Resuscitation_pf_RpfB"/>
</dbReference>
<feature type="region of interest" description="Disordered" evidence="2">
    <location>
        <begin position="86"/>
        <end position="106"/>
    </location>
</feature>
<dbReference type="InterPro" id="IPR036908">
    <property type="entry name" value="RlpA-like_sf"/>
</dbReference>
<keyword evidence="3" id="KW-0472">Membrane</keyword>
<dbReference type="InterPro" id="IPR059180">
    <property type="entry name" value="3D_YorM"/>
</dbReference>
<dbReference type="GO" id="GO:0004553">
    <property type="term" value="F:hydrolase activity, hydrolyzing O-glycosyl compounds"/>
    <property type="evidence" value="ECO:0007669"/>
    <property type="project" value="InterPro"/>
</dbReference>
<organism evidence="5 6">
    <name type="scientific">Paludifilum halophilum</name>
    <dbReference type="NCBI Taxonomy" id="1642702"/>
    <lineage>
        <taxon>Bacteria</taxon>
        <taxon>Bacillati</taxon>
        <taxon>Bacillota</taxon>
        <taxon>Bacilli</taxon>
        <taxon>Bacillales</taxon>
        <taxon>Thermoactinomycetaceae</taxon>
        <taxon>Paludifilum</taxon>
    </lineage>
</organism>
<keyword evidence="1" id="KW-0732">Signal</keyword>
<dbReference type="Gene3D" id="3.10.350.10">
    <property type="entry name" value="LysM domain"/>
    <property type="match status" value="1"/>
</dbReference>
<dbReference type="Pfam" id="PF01476">
    <property type="entry name" value="LysM"/>
    <property type="match status" value="1"/>
</dbReference>